<dbReference type="KEGG" id="hro:HELRODRAFT_168710"/>
<dbReference type="EnsemblMetazoa" id="HelroT168710">
    <property type="protein sequence ID" value="HelroP168710"/>
    <property type="gene ID" value="HelroG168710"/>
</dbReference>
<dbReference type="GeneID" id="20202459"/>
<feature type="coiled-coil region" evidence="6">
    <location>
        <begin position="94"/>
        <end position="148"/>
    </location>
</feature>
<evidence type="ECO:0000256" key="6">
    <source>
        <dbReference type="SAM" id="Coils"/>
    </source>
</evidence>
<dbReference type="OrthoDB" id="10055570at2759"/>
<evidence type="ECO:0000256" key="4">
    <source>
        <dbReference type="ARBA" id="ARBA00022490"/>
    </source>
</evidence>
<sequence length="204" mass="23846">MASADLDNIFTLIESSEKLVEAKKRELVDVIQKRSLCNENLRKIRQENAEKASKLKSLELTERAIEDEKNEFFVSVESFLSKFDISGEGIRVRRKELKEKSVQMQAEKSKLIIEIDQLETVHEKVLHLKELQAKYEFKISETKRLEALKDELTKFPDNDSDFKRISNNLKALREKDIKGLCENLAKDLECLELQYNLYYPFLGD</sequence>
<evidence type="ECO:0000313" key="8">
    <source>
        <dbReference type="EnsemblMetazoa" id="HelroP168710"/>
    </source>
</evidence>
<reference evidence="8" key="3">
    <citation type="submission" date="2015-06" db="UniProtKB">
        <authorList>
            <consortium name="EnsemblMetazoa"/>
        </authorList>
    </citation>
    <scope>IDENTIFICATION</scope>
</reference>
<dbReference type="EMBL" id="AMQM01003067">
    <property type="status" value="NOT_ANNOTATED_CDS"/>
    <property type="molecule type" value="Genomic_DNA"/>
</dbReference>
<protein>
    <recommendedName>
        <fullName evidence="3">Coiled-coil domain-containing protein 172</fullName>
    </recommendedName>
</protein>
<evidence type="ECO:0000313" key="7">
    <source>
        <dbReference type="EMBL" id="ESO08803.1"/>
    </source>
</evidence>
<dbReference type="CTD" id="20202459"/>
<comment type="subcellular location">
    <subcellularLocation>
        <location evidence="1">Cytoplasm</location>
    </subcellularLocation>
</comment>
<dbReference type="PANTHER" id="PTHR22419">
    <property type="entry name" value="COILED-COIL DOMAIN-CONTAINING PROTEIN 172"/>
    <property type="match status" value="1"/>
</dbReference>
<dbReference type="EMBL" id="KB096023">
    <property type="protein sequence ID" value="ESO08803.1"/>
    <property type="molecule type" value="Genomic_DNA"/>
</dbReference>
<organism evidence="8 9">
    <name type="scientific">Helobdella robusta</name>
    <name type="common">Californian leech</name>
    <dbReference type="NCBI Taxonomy" id="6412"/>
    <lineage>
        <taxon>Eukaryota</taxon>
        <taxon>Metazoa</taxon>
        <taxon>Spiralia</taxon>
        <taxon>Lophotrochozoa</taxon>
        <taxon>Annelida</taxon>
        <taxon>Clitellata</taxon>
        <taxon>Hirudinea</taxon>
        <taxon>Rhynchobdellida</taxon>
        <taxon>Glossiphoniidae</taxon>
        <taxon>Helobdella</taxon>
    </lineage>
</organism>
<evidence type="ECO:0000256" key="3">
    <source>
        <dbReference type="ARBA" id="ARBA00022327"/>
    </source>
</evidence>
<feature type="coiled-coil region" evidence="6">
    <location>
        <begin position="13"/>
        <end position="61"/>
    </location>
</feature>
<gene>
    <name evidence="8" type="primary">20202459</name>
    <name evidence="7" type="ORF">HELRODRAFT_168710</name>
</gene>
<keyword evidence="5 6" id="KW-0175">Coiled coil</keyword>
<dbReference type="HOGENOM" id="CLU_1344563_0_0_1"/>
<accession>T1F0V9</accession>
<reference evidence="9" key="1">
    <citation type="submission" date="2012-12" db="EMBL/GenBank/DDBJ databases">
        <authorList>
            <person name="Hellsten U."/>
            <person name="Grimwood J."/>
            <person name="Chapman J.A."/>
            <person name="Shapiro H."/>
            <person name="Aerts A."/>
            <person name="Otillar R.P."/>
            <person name="Terry A.Y."/>
            <person name="Boore J.L."/>
            <person name="Simakov O."/>
            <person name="Marletaz F."/>
            <person name="Cho S.-J."/>
            <person name="Edsinger-Gonzales E."/>
            <person name="Havlak P."/>
            <person name="Kuo D.-H."/>
            <person name="Larsson T."/>
            <person name="Lv J."/>
            <person name="Arendt D."/>
            <person name="Savage R."/>
            <person name="Osoegawa K."/>
            <person name="de Jong P."/>
            <person name="Lindberg D.R."/>
            <person name="Seaver E.C."/>
            <person name="Weisblat D.A."/>
            <person name="Putnam N.H."/>
            <person name="Grigoriev I.V."/>
            <person name="Rokhsar D.S."/>
        </authorList>
    </citation>
    <scope>NUCLEOTIDE SEQUENCE</scope>
</reference>
<evidence type="ECO:0000313" key="9">
    <source>
        <dbReference type="Proteomes" id="UP000015101"/>
    </source>
</evidence>
<dbReference type="RefSeq" id="XP_009012825.1">
    <property type="nucleotide sequence ID" value="XM_009014577.1"/>
</dbReference>
<dbReference type="AlphaFoldDB" id="T1F0V9"/>
<keyword evidence="9" id="KW-1185">Reference proteome</keyword>
<dbReference type="Proteomes" id="UP000015101">
    <property type="component" value="Unassembled WGS sequence"/>
</dbReference>
<dbReference type="InParanoid" id="T1F0V9"/>
<evidence type="ECO:0000256" key="5">
    <source>
        <dbReference type="ARBA" id="ARBA00023054"/>
    </source>
</evidence>
<keyword evidence="4" id="KW-0963">Cytoplasm</keyword>
<dbReference type="PANTHER" id="PTHR22419:SF2">
    <property type="entry name" value="COILED-COIL DOMAIN-CONTAINING PROTEIN 172"/>
    <property type="match status" value="1"/>
</dbReference>
<evidence type="ECO:0000256" key="1">
    <source>
        <dbReference type="ARBA" id="ARBA00004496"/>
    </source>
</evidence>
<proteinExistence type="inferred from homology"/>
<name>T1F0V9_HELRO</name>
<evidence type="ECO:0000256" key="2">
    <source>
        <dbReference type="ARBA" id="ARBA00008975"/>
    </source>
</evidence>
<comment type="similarity">
    <text evidence="2">Belongs to the CCDC172 family.</text>
</comment>
<dbReference type="InterPro" id="IPR029618">
    <property type="entry name" value="CCDC172"/>
</dbReference>
<dbReference type="GO" id="GO:0005737">
    <property type="term" value="C:cytoplasm"/>
    <property type="evidence" value="ECO:0000318"/>
    <property type="project" value="GO_Central"/>
</dbReference>
<reference evidence="7 9" key="2">
    <citation type="journal article" date="2013" name="Nature">
        <title>Insights into bilaterian evolution from three spiralian genomes.</title>
        <authorList>
            <person name="Simakov O."/>
            <person name="Marletaz F."/>
            <person name="Cho S.J."/>
            <person name="Edsinger-Gonzales E."/>
            <person name="Havlak P."/>
            <person name="Hellsten U."/>
            <person name="Kuo D.H."/>
            <person name="Larsson T."/>
            <person name="Lv J."/>
            <person name="Arendt D."/>
            <person name="Savage R."/>
            <person name="Osoegawa K."/>
            <person name="de Jong P."/>
            <person name="Grimwood J."/>
            <person name="Chapman J.A."/>
            <person name="Shapiro H."/>
            <person name="Aerts A."/>
            <person name="Otillar R.P."/>
            <person name="Terry A.Y."/>
            <person name="Boore J.L."/>
            <person name="Grigoriev I.V."/>
            <person name="Lindberg D.R."/>
            <person name="Seaver E.C."/>
            <person name="Weisblat D.A."/>
            <person name="Putnam N.H."/>
            <person name="Rokhsar D.S."/>
        </authorList>
    </citation>
    <scope>NUCLEOTIDE SEQUENCE</scope>
</reference>